<keyword evidence="4" id="KW-0067">ATP-binding</keyword>
<dbReference type="PANTHER" id="PTHR43788:SF8">
    <property type="entry name" value="DNA-BINDING PROTEIN SMUBP-2"/>
    <property type="match status" value="1"/>
</dbReference>
<feature type="domain" description="DNA2/NAM7 helicase-like C-terminal" evidence="5">
    <location>
        <begin position="1993"/>
        <end position="2184"/>
    </location>
</feature>
<keyword evidence="2" id="KW-0378">Hydrolase</keyword>
<dbReference type="SUPFAM" id="SSF52540">
    <property type="entry name" value="P-loop containing nucleoside triphosphate hydrolases"/>
    <property type="match status" value="1"/>
</dbReference>
<dbReference type="Gene3D" id="3.30.565.10">
    <property type="entry name" value="Histidine kinase-like ATPase, C-terminal domain"/>
    <property type="match status" value="1"/>
</dbReference>
<evidence type="ECO:0000256" key="4">
    <source>
        <dbReference type="ARBA" id="ARBA00022840"/>
    </source>
</evidence>
<dbReference type="GO" id="GO:0016787">
    <property type="term" value="F:hydrolase activity"/>
    <property type="evidence" value="ECO:0007669"/>
    <property type="project" value="UniProtKB-KW"/>
</dbReference>
<keyword evidence="1" id="KW-0547">Nucleotide-binding</keyword>
<dbReference type="InterPro" id="IPR050534">
    <property type="entry name" value="Coronavir_polyprotein_1ab"/>
</dbReference>
<dbReference type="Pfam" id="PF13589">
    <property type="entry name" value="HATPase_c_3"/>
    <property type="match status" value="1"/>
</dbReference>
<dbReference type="Pfam" id="PF13087">
    <property type="entry name" value="AAA_12"/>
    <property type="match status" value="1"/>
</dbReference>
<keyword evidence="3" id="KW-0347">Helicase</keyword>
<evidence type="ECO:0000313" key="7">
    <source>
        <dbReference type="Proteomes" id="UP000293925"/>
    </source>
</evidence>
<dbReference type="GO" id="GO:0043139">
    <property type="term" value="F:5'-3' DNA helicase activity"/>
    <property type="evidence" value="ECO:0007669"/>
    <property type="project" value="TreeGrafter"/>
</dbReference>
<dbReference type="PANTHER" id="PTHR43788">
    <property type="entry name" value="DNA2/NAM7 HELICASE FAMILY MEMBER"/>
    <property type="match status" value="1"/>
</dbReference>
<dbReference type="Pfam" id="PF13245">
    <property type="entry name" value="AAA_19"/>
    <property type="match status" value="1"/>
</dbReference>
<organism evidence="6 7">
    <name type="scientific">Pedobacter psychrodurus</name>
    <dbReference type="NCBI Taxonomy" id="2530456"/>
    <lineage>
        <taxon>Bacteria</taxon>
        <taxon>Pseudomonadati</taxon>
        <taxon>Bacteroidota</taxon>
        <taxon>Sphingobacteriia</taxon>
        <taxon>Sphingobacteriales</taxon>
        <taxon>Sphingobacteriaceae</taxon>
        <taxon>Pedobacter</taxon>
    </lineage>
</organism>
<dbReference type="InterPro" id="IPR041679">
    <property type="entry name" value="DNA2/NAM7-like_C"/>
</dbReference>
<dbReference type="NCBIfam" id="NF047352">
    <property type="entry name" value="P_loop_sacsin"/>
    <property type="match status" value="1"/>
</dbReference>
<dbReference type="EMBL" id="SJSO01000003">
    <property type="protein sequence ID" value="TCD28642.1"/>
    <property type="molecule type" value="Genomic_DNA"/>
</dbReference>
<evidence type="ECO:0000256" key="2">
    <source>
        <dbReference type="ARBA" id="ARBA00022801"/>
    </source>
</evidence>
<evidence type="ECO:0000259" key="5">
    <source>
        <dbReference type="Pfam" id="PF13087"/>
    </source>
</evidence>
<protein>
    <recommendedName>
        <fullName evidence="5">DNA2/NAM7 helicase-like C-terminal domain-containing protein</fullName>
    </recommendedName>
</protein>
<dbReference type="Gene3D" id="3.40.50.300">
    <property type="entry name" value="P-loop containing nucleotide triphosphate hydrolases"/>
    <property type="match status" value="2"/>
</dbReference>
<gene>
    <name evidence="6" type="ORF">EZ456_04430</name>
</gene>
<keyword evidence="7" id="KW-1185">Reference proteome</keyword>
<reference evidence="6 7" key="1">
    <citation type="submission" date="2019-02" db="EMBL/GenBank/DDBJ databases">
        <title>Pedobacter sp. RP-3-21 sp. nov., isolated from Arctic soil.</title>
        <authorList>
            <person name="Dahal R.H."/>
        </authorList>
    </citation>
    <scope>NUCLEOTIDE SEQUENCE [LARGE SCALE GENOMIC DNA]</scope>
    <source>
        <strain evidence="6 7">RP-3-21</strain>
    </source>
</reference>
<evidence type="ECO:0000256" key="1">
    <source>
        <dbReference type="ARBA" id="ARBA00022741"/>
    </source>
</evidence>
<evidence type="ECO:0000313" key="6">
    <source>
        <dbReference type="EMBL" id="TCD28642.1"/>
    </source>
</evidence>
<dbReference type="GO" id="GO:0005524">
    <property type="term" value="F:ATP binding"/>
    <property type="evidence" value="ECO:0007669"/>
    <property type="project" value="UniProtKB-KW"/>
</dbReference>
<dbReference type="InterPro" id="IPR027417">
    <property type="entry name" value="P-loop_NTPase"/>
</dbReference>
<dbReference type="OrthoDB" id="9757917at2"/>
<dbReference type="Proteomes" id="UP000293925">
    <property type="component" value="Unassembled WGS sequence"/>
</dbReference>
<accession>A0A4R0PZF9</accession>
<name>A0A4R0PZF9_9SPHI</name>
<dbReference type="SUPFAM" id="SSF55874">
    <property type="entry name" value="ATPase domain of HSP90 chaperone/DNA topoisomerase II/histidine kinase"/>
    <property type="match status" value="1"/>
</dbReference>
<proteinExistence type="predicted"/>
<dbReference type="InterPro" id="IPR036890">
    <property type="entry name" value="HATPase_C_sf"/>
</dbReference>
<dbReference type="RefSeq" id="WP_131527699.1">
    <property type="nucleotide sequence ID" value="NZ_SJSO01000003.1"/>
</dbReference>
<sequence>MKIKDIRQFRTFYKDKIRETKDPNRDEHFVGAQIRTKDGKSVFGFFDLYHGDKVKEVVGGIKGFLEGFLEMAQDAQAVYEFMQNAVDADSTHFTMIWGQDEDGKYYLLVLNNGKTFDFPSIRSILNVGVSTKKAEDHTIGKFGIGFKLAHRLVGKDNGIDELLNKNYGPILFSWQNSDIKQLMNSDTATIPTEQTYNIIPKDEGDPDYLIEGEEPWLFKILITNFPTQPDEKIRDAHYVERQDALTKNDVDKLRFWLNKHKDQIPMKSYQTGSLFFLRLGEDKSIRLEDENLREGIRFSLSILNHSSASNTRGLNQVHLNGTDIENAPLSFEDLRIQKLSPEYNYIRFGKEENLNDDELSTAEKDTDIQLLLGYTDYVTAVNLIDNVPNFYLFFPLSEEKHKLRFILHSNAFYKKSARTSLHADPLNERLLEVFAKRLIEKMSIWSESDEPGDREKFITLYPNLLLSAESEDHDRKWINEPLVEQLYSYLKSNIPVVNASGGYKMATDPDNIRIRKTQLNLNNKELGMDFEWFYWGDDELLKVPVDEILEIEKFDVLDLLSIAGSSAKINQALLTDPAIRVTLIKEINEQIQNVTGTNTQTEIFKDNFHDLNLFEFQDGNVKSINNLKKDNIEHTYLLLFAEIETIQPYLEKAGFITTKDSLAVYSNIQDFIRKRQSIDYNDYKVLNEFLSFKFEKASFNPEEKHMICKVLEQAKDGENELERNQRMSVLRLFSNQQGDIVALENMLIKPFKPWQAPLAISAAEDKDYLHRYIVDTENESFTDVVIPLWNKLILDPQKLIRKDLRSFYRDITAYQEAIKQNQSLSGAVFIPLDNTFVAASEQIFYQPEWEKLSKGQYIDLTKLWKRLFGHELPQHEALPYLKHSPFTLSISESSNLGLKARNQLSLEEVQLLAIASHLAGIDIFDEIYIFQTGKVFMVDKRKNGQDTVWCGNNVLLKTHIINFHPELSIAPEIAELKPLIARSESDLANYLIEKWDGKEGDFNTSLLEVITTEDAEVKIAYLNKFGTIDLDIETMRGLNMLANMVKVALTVDAQDERPGAILKESLKVITGEKSFTLNDVINLGGDTIYFQKEEYMIKISGIFESEETGNAKFVDSIIEELNQRHQYDKPRLNQLFEIRQSPDKSDILSKLEHVHANTGYLENAEQVAFLLLYSKFEEPELDLSKYSLFTQLEPVVFEGSFGLSPDVFDLFEPDLYIDQQYRGLQALLKLGSFQPFFKTRNVSLFLYPVIENGTLLGPEISRDLTDDQQIQFLEFLLKQGRIFGTIKTSRPLTDIFGFDPGLKVATKFAWRADELLPDHIFKWNKREPDGTILKQKRELLVALGVNFDWSPINKLRSALIEEPELLSQLEQIELIHLHLLANTIKLLISLDENLLLHPQVANYHILKTIIKHCIQNTSSELPIPINPESDGSNRFWRVQSDIYYYDSLSQQELSSYPVSIQELMDIPGFKIYDATFWGESPTFKSGMLEIEIERVTNEQELSNAQEWSDPFYTDWQKEHPEIKLFYFSGRQDDLYIDGEKIKTIATDEYHFSPTKIYCPRKFSFAAHLEKMSYQQWLPQNALDELEECFNAHNMRIMDILNNQDLDEDILKQIAERRKELETIAYRNELRTSLQRDTYSYKWFRDFIELQTLQDSSSDRFATEKEIQFFAAAREPGSEKLIRLKDPNRTVTPTIEYCTQFRAIITFQNGRETEIEIQDVSKKGQVVLAMVKKTAQLENIDFNNIKRITLHFSRSIDLLGRLLAAFKHIAAANEWEENYNLKDNLPADIKFIFGPPGTGKTTKIAERVIEIIEKSSGMKILILTPTNKAADVLVERILQHSTDPAWLVRYGSSFSRIIHDAGILYDSNTYMHDLMSSCVLATTIHRLPYEEFIIDADGGTARIADVHWDYVIFDECSMIPLTYIAYAIHQCTANLENRETNYWISGDPLQIPPVVDLADEDIPEGFNKEENIYTMIGLDSFDETEQSHIPVYGNKIENLRIQYRSVELIGSLFGKYSYGDKLDHARADYTDGREYSRKLPEAIKNLGIKPITLLRFPVNNEDSVYKPAKLAKSPYQLYSAILSYEIIRYLEKHVNREEPWTVGIVCPYRSQATLINKMIESLDLGDHLTVIIDTVHGFQGDECDMIFFIVNPPNYSISHPGYNAFIHKKFLINVAISRARDYLVIFYPDENTDGIRNLQQINRNSPGSLESILHGEMGIDLNKITIYSKDIEQKIFSEQKHIENNIFTNRHQLVNIYAEAQKKYVVRESYNAIDIHFRTESEDE</sequence>
<comment type="caution">
    <text evidence="6">The sequence shown here is derived from an EMBL/GenBank/DDBJ whole genome shotgun (WGS) entry which is preliminary data.</text>
</comment>
<evidence type="ECO:0000256" key="3">
    <source>
        <dbReference type="ARBA" id="ARBA00022806"/>
    </source>
</evidence>